<reference evidence="3" key="1">
    <citation type="submission" date="2025-08" db="UniProtKB">
        <authorList>
            <consortium name="RefSeq"/>
        </authorList>
    </citation>
    <scope>IDENTIFICATION</scope>
    <source>
        <tissue evidence="3">Whole organism</tissue>
    </source>
</reference>
<evidence type="ECO:0000313" key="3">
    <source>
        <dbReference type="RefSeq" id="XP_018023032.1"/>
    </source>
</evidence>
<evidence type="ECO:0000313" key="2">
    <source>
        <dbReference type="Proteomes" id="UP000694843"/>
    </source>
</evidence>
<keyword evidence="1" id="KW-1133">Transmembrane helix</keyword>
<keyword evidence="1" id="KW-0812">Transmembrane</keyword>
<sequence>MSRQAHVNAAFIDDEGFNQQSLKKKQDEISNKTKNPAPLTDLNEELMDFDDIVPYLDKFGRYQKLLFLAMAPFCFNLVLIYFPHIFVTLEPEHWCRVPELLHLPLDVRRNLSAPISAETGRYDSCR</sequence>
<keyword evidence="2" id="KW-1185">Reference proteome</keyword>
<organism evidence="2 3">
    <name type="scientific">Hyalella azteca</name>
    <name type="common">Amphipod</name>
    <dbReference type="NCBI Taxonomy" id="294128"/>
    <lineage>
        <taxon>Eukaryota</taxon>
        <taxon>Metazoa</taxon>
        <taxon>Ecdysozoa</taxon>
        <taxon>Arthropoda</taxon>
        <taxon>Crustacea</taxon>
        <taxon>Multicrustacea</taxon>
        <taxon>Malacostraca</taxon>
        <taxon>Eumalacostraca</taxon>
        <taxon>Peracarida</taxon>
        <taxon>Amphipoda</taxon>
        <taxon>Senticaudata</taxon>
        <taxon>Talitrida</taxon>
        <taxon>Talitroidea</taxon>
        <taxon>Hyalellidae</taxon>
        <taxon>Hyalella</taxon>
    </lineage>
</organism>
<feature type="non-terminal residue" evidence="3">
    <location>
        <position position="126"/>
    </location>
</feature>
<protein>
    <submittedName>
        <fullName evidence="3">Carcinine transporter-like</fullName>
    </submittedName>
</protein>
<dbReference type="RefSeq" id="XP_018023032.1">
    <property type="nucleotide sequence ID" value="XM_018167543.2"/>
</dbReference>
<dbReference type="AlphaFoldDB" id="A0A8B7PBE8"/>
<dbReference type="OrthoDB" id="6884957at2759"/>
<proteinExistence type="predicted"/>
<accession>A0A8B7PBE8</accession>
<feature type="transmembrane region" description="Helical" evidence="1">
    <location>
        <begin position="65"/>
        <end position="86"/>
    </location>
</feature>
<gene>
    <name evidence="3" type="primary">LOC108679035</name>
</gene>
<dbReference type="Proteomes" id="UP000694843">
    <property type="component" value="Unplaced"/>
</dbReference>
<keyword evidence="1" id="KW-0472">Membrane</keyword>
<dbReference type="OMA" id="YVNSAYQ"/>
<evidence type="ECO:0000256" key="1">
    <source>
        <dbReference type="SAM" id="Phobius"/>
    </source>
</evidence>
<dbReference type="KEGG" id="hazt:108679035"/>
<dbReference type="GeneID" id="108679035"/>
<name>A0A8B7PBE8_HYAAZ</name>